<gene>
    <name evidence="12" type="ORF">BJ971_006753</name>
</gene>
<feature type="transmembrane region" description="Helical" evidence="9">
    <location>
        <begin position="275"/>
        <end position="292"/>
    </location>
</feature>
<evidence type="ECO:0000256" key="6">
    <source>
        <dbReference type="ARBA" id="ARBA00022989"/>
    </source>
</evidence>
<dbReference type="GO" id="GO:0006825">
    <property type="term" value="P:copper ion transport"/>
    <property type="evidence" value="ECO:0007669"/>
    <property type="project" value="InterPro"/>
</dbReference>
<feature type="transmembrane region" description="Helical" evidence="9">
    <location>
        <begin position="238"/>
        <end position="263"/>
    </location>
</feature>
<dbReference type="InterPro" id="IPR032694">
    <property type="entry name" value="CopC/D"/>
</dbReference>
<protein>
    <submittedName>
        <fullName evidence="12">Copper transport protein</fullName>
    </submittedName>
</protein>
<evidence type="ECO:0000256" key="8">
    <source>
        <dbReference type="ARBA" id="ARBA00023136"/>
    </source>
</evidence>
<name>A0A7W7I4B6_9ACTN</name>
<dbReference type="EMBL" id="JACHNH010000001">
    <property type="protein sequence ID" value="MBB4766197.1"/>
    <property type="molecule type" value="Genomic_DNA"/>
</dbReference>
<feature type="domain" description="CopC" evidence="10">
    <location>
        <begin position="44"/>
        <end position="137"/>
    </location>
</feature>
<feature type="transmembrane region" description="Helical" evidence="9">
    <location>
        <begin position="198"/>
        <end position="218"/>
    </location>
</feature>
<proteinExistence type="predicted"/>
<dbReference type="PANTHER" id="PTHR34820">
    <property type="entry name" value="INNER MEMBRANE PROTEIN YEBZ"/>
    <property type="match status" value="1"/>
</dbReference>
<evidence type="ECO:0000313" key="13">
    <source>
        <dbReference type="Proteomes" id="UP000578112"/>
    </source>
</evidence>
<dbReference type="AlphaFoldDB" id="A0A7W7I4B6"/>
<feature type="transmembrane region" description="Helical" evidence="9">
    <location>
        <begin position="312"/>
        <end position="333"/>
    </location>
</feature>
<dbReference type="Pfam" id="PF05425">
    <property type="entry name" value="CopD"/>
    <property type="match status" value="1"/>
</dbReference>
<dbReference type="RefSeq" id="WP_184997314.1">
    <property type="nucleotide sequence ID" value="NZ_BOMK01000044.1"/>
</dbReference>
<evidence type="ECO:0000259" key="11">
    <source>
        <dbReference type="Pfam" id="PF05425"/>
    </source>
</evidence>
<evidence type="ECO:0000256" key="9">
    <source>
        <dbReference type="SAM" id="Phobius"/>
    </source>
</evidence>
<dbReference type="GO" id="GO:0005507">
    <property type="term" value="F:copper ion binding"/>
    <property type="evidence" value="ECO:0007669"/>
    <property type="project" value="InterPro"/>
</dbReference>
<evidence type="ECO:0000256" key="4">
    <source>
        <dbReference type="ARBA" id="ARBA00022723"/>
    </source>
</evidence>
<dbReference type="GO" id="GO:0046688">
    <property type="term" value="P:response to copper ion"/>
    <property type="evidence" value="ECO:0007669"/>
    <property type="project" value="InterPro"/>
</dbReference>
<comment type="caution">
    <text evidence="12">The sequence shown here is derived from an EMBL/GenBank/DDBJ whole genome shotgun (WGS) entry which is preliminary data.</text>
</comment>
<dbReference type="SUPFAM" id="SSF81296">
    <property type="entry name" value="E set domains"/>
    <property type="match status" value="1"/>
</dbReference>
<dbReference type="GO" id="GO:0042597">
    <property type="term" value="C:periplasmic space"/>
    <property type="evidence" value="ECO:0007669"/>
    <property type="project" value="InterPro"/>
</dbReference>
<sequence>MNVDLPGPGDRLRPGARRLAAAVLGLLAGFFCVLLGPAAPAAAHAALVASDPASDTIVPDAPNKVTLTFSESVQLISGKIQVLAPDGSRADQGEPQATGGTVVIPLRTGGGRGTYLVSYRVVSADSHPVAGSLTYSVGEASAPPAEPGTADSVDPVVRGLIPVAKYLGYVGLVLLVGPVLVLALLWPHRLSRRGPARLVWTGIGLVVGSTVLALWLQAPYTTGSGLFEVSGADLRDVLGSTFGAVMLVRLGVVVAAAFLLRPLLNGEGGGSKADLALLGVLGVAALATWPLTGHPTASPVAGVSVVVDAIHLGAMAVWLGGLVMLVGYLLRLADERELGAILPIWSRWAATAVAALIIAGSVQALIEVASFEGLVESTYGRLILVKIALAAVVIGMAAYSRKLVRSRRAESGPGPLRRVVIAELAVTAVVLGVTAALVQIPPPRTASAAESAGTSTTISQTVADDSVSLQVDVFPATVGNNSLHLYAYTLDGKPLPVVEWTATAALPAKGIEPIEVPLLRITDFHAIGDIALPAAGEWTLKFTVRTSEIDQSTLTMTAKIS</sequence>
<evidence type="ECO:0000256" key="2">
    <source>
        <dbReference type="ARBA" id="ARBA00022475"/>
    </source>
</evidence>
<dbReference type="GO" id="GO:0005886">
    <property type="term" value="C:plasma membrane"/>
    <property type="evidence" value="ECO:0007669"/>
    <property type="project" value="UniProtKB-SubCell"/>
</dbReference>
<dbReference type="Pfam" id="PF04234">
    <property type="entry name" value="CopC"/>
    <property type="match status" value="1"/>
</dbReference>
<keyword evidence="13" id="KW-1185">Reference proteome</keyword>
<comment type="subcellular location">
    <subcellularLocation>
        <location evidence="1">Cell membrane</location>
        <topology evidence="1">Multi-pass membrane protein</topology>
    </subcellularLocation>
</comment>
<evidence type="ECO:0000259" key="10">
    <source>
        <dbReference type="Pfam" id="PF04234"/>
    </source>
</evidence>
<dbReference type="PANTHER" id="PTHR34820:SF4">
    <property type="entry name" value="INNER MEMBRANE PROTEIN YEBZ"/>
    <property type="match status" value="1"/>
</dbReference>
<accession>A0A7W7I4B6</accession>
<evidence type="ECO:0000256" key="3">
    <source>
        <dbReference type="ARBA" id="ARBA00022692"/>
    </source>
</evidence>
<evidence type="ECO:0000256" key="1">
    <source>
        <dbReference type="ARBA" id="ARBA00004651"/>
    </source>
</evidence>
<feature type="transmembrane region" description="Helical" evidence="9">
    <location>
        <begin position="166"/>
        <end position="186"/>
    </location>
</feature>
<feature type="transmembrane region" description="Helical" evidence="9">
    <location>
        <begin position="345"/>
        <end position="366"/>
    </location>
</feature>
<keyword evidence="4" id="KW-0479">Metal-binding</keyword>
<evidence type="ECO:0000256" key="5">
    <source>
        <dbReference type="ARBA" id="ARBA00022729"/>
    </source>
</evidence>
<feature type="domain" description="Copper resistance protein D" evidence="11">
    <location>
        <begin position="340"/>
        <end position="437"/>
    </location>
</feature>
<keyword evidence="7" id="KW-0186">Copper</keyword>
<reference evidence="12 13" key="1">
    <citation type="submission" date="2020-08" db="EMBL/GenBank/DDBJ databases">
        <title>Sequencing the genomes of 1000 actinobacteria strains.</title>
        <authorList>
            <person name="Klenk H.-P."/>
        </authorList>
    </citation>
    <scope>NUCLEOTIDE SEQUENCE [LARGE SCALE GENOMIC DNA]</scope>
    <source>
        <strain evidence="12 13">DSM 43149</strain>
    </source>
</reference>
<dbReference type="InterPro" id="IPR008457">
    <property type="entry name" value="Cu-R_CopD_dom"/>
</dbReference>
<feature type="transmembrane region" description="Helical" evidence="9">
    <location>
        <begin position="378"/>
        <end position="399"/>
    </location>
</feature>
<dbReference type="InterPro" id="IPR014756">
    <property type="entry name" value="Ig_E-set"/>
</dbReference>
<evidence type="ECO:0000313" key="12">
    <source>
        <dbReference type="EMBL" id="MBB4766197.1"/>
    </source>
</evidence>
<feature type="transmembrane region" description="Helical" evidence="9">
    <location>
        <begin position="419"/>
        <end position="438"/>
    </location>
</feature>
<organism evidence="12 13">
    <name type="scientific">Actinoplanes digitatis</name>
    <dbReference type="NCBI Taxonomy" id="1868"/>
    <lineage>
        <taxon>Bacteria</taxon>
        <taxon>Bacillati</taxon>
        <taxon>Actinomycetota</taxon>
        <taxon>Actinomycetes</taxon>
        <taxon>Micromonosporales</taxon>
        <taxon>Micromonosporaceae</taxon>
        <taxon>Actinoplanes</taxon>
    </lineage>
</organism>
<dbReference type="InterPro" id="IPR014755">
    <property type="entry name" value="Cu-Rt/internalin_Ig-like"/>
</dbReference>
<keyword evidence="2" id="KW-1003">Cell membrane</keyword>
<keyword evidence="8 9" id="KW-0472">Membrane</keyword>
<keyword evidence="3 9" id="KW-0812">Transmembrane</keyword>
<dbReference type="Gene3D" id="2.60.40.1220">
    <property type="match status" value="1"/>
</dbReference>
<dbReference type="InterPro" id="IPR007348">
    <property type="entry name" value="CopC_dom"/>
</dbReference>
<evidence type="ECO:0000256" key="7">
    <source>
        <dbReference type="ARBA" id="ARBA00023008"/>
    </source>
</evidence>
<keyword evidence="6 9" id="KW-1133">Transmembrane helix</keyword>
<dbReference type="Proteomes" id="UP000578112">
    <property type="component" value="Unassembled WGS sequence"/>
</dbReference>
<keyword evidence="5" id="KW-0732">Signal</keyword>